<keyword evidence="4 9" id="KW-0812">Transmembrane</keyword>
<dbReference type="OrthoDB" id="14603at2759"/>
<name>A0A1D2NLD7_ORCCI</name>
<keyword evidence="5" id="KW-0999">Mitochondrion inner membrane</keyword>
<dbReference type="GO" id="GO:0005743">
    <property type="term" value="C:mitochondrial inner membrane"/>
    <property type="evidence" value="ECO:0007669"/>
    <property type="project" value="UniProtKB-SubCell"/>
</dbReference>
<evidence type="ECO:0000256" key="7">
    <source>
        <dbReference type="ARBA" id="ARBA00023128"/>
    </source>
</evidence>
<evidence type="ECO:0000256" key="8">
    <source>
        <dbReference type="ARBA" id="ARBA00023136"/>
    </source>
</evidence>
<feature type="transmembrane region" description="Helical" evidence="9">
    <location>
        <begin position="103"/>
        <end position="121"/>
    </location>
</feature>
<evidence type="ECO:0000256" key="1">
    <source>
        <dbReference type="ARBA" id="ARBA00004273"/>
    </source>
</evidence>
<dbReference type="InterPro" id="IPR022533">
    <property type="entry name" value="Cox20"/>
</dbReference>
<comment type="similarity">
    <text evidence="2">Belongs to the COX20 family.</text>
</comment>
<keyword evidence="6 9" id="KW-1133">Transmembrane helix</keyword>
<evidence type="ECO:0000256" key="5">
    <source>
        <dbReference type="ARBA" id="ARBA00022792"/>
    </source>
</evidence>
<comment type="subcellular location">
    <subcellularLocation>
        <location evidence="1">Mitochondrion inner membrane</location>
    </subcellularLocation>
</comment>
<keyword evidence="7" id="KW-0496">Mitochondrion</keyword>
<proteinExistence type="inferred from homology"/>
<dbReference type="PANTHER" id="PTHR31586">
    <property type="entry name" value="CYTOCHROME C OXIDASE PROTEIN 20"/>
    <property type="match status" value="1"/>
</dbReference>
<evidence type="ECO:0000256" key="3">
    <source>
        <dbReference type="ARBA" id="ARBA00017689"/>
    </source>
</evidence>
<reference evidence="10 11" key="1">
    <citation type="journal article" date="2016" name="Genome Biol. Evol.">
        <title>Gene Family Evolution Reflects Adaptation to Soil Environmental Stressors in the Genome of the Collembolan Orchesella cincta.</title>
        <authorList>
            <person name="Faddeeva-Vakhrusheva A."/>
            <person name="Derks M.F."/>
            <person name="Anvar S.Y."/>
            <person name="Agamennone V."/>
            <person name="Suring W."/>
            <person name="Smit S."/>
            <person name="van Straalen N.M."/>
            <person name="Roelofs D."/>
        </authorList>
    </citation>
    <scope>NUCLEOTIDE SEQUENCE [LARGE SCALE GENOMIC DNA]</scope>
    <source>
        <tissue evidence="10">Mixed pool</tissue>
    </source>
</reference>
<protein>
    <recommendedName>
        <fullName evidence="3">Cytochrome c oxidase assembly protein COX20, mitochondrial</fullName>
    </recommendedName>
</protein>
<evidence type="ECO:0000313" key="10">
    <source>
        <dbReference type="EMBL" id="ODN06098.1"/>
    </source>
</evidence>
<keyword evidence="8 9" id="KW-0472">Membrane</keyword>
<accession>A0A1D2NLD7</accession>
<dbReference type="AlphaFoldDB" id="A0A1D2NLD7"/>
<evidence type="ECO:0000256" key="2">
    <source>
        <dbReference type="ARBA" id="ARBA00009575"/>
    </source>
</evidence>
<keyword evidence="11" id="KW-1185">Reference proteome</keyword>
<comment type="caution">
    <text evidence="10">The sequence shown here is derived from an EMBL/GenBank/DDBJ whole genome shotgun (WGS) entry which is preliminary data.</text>
</comment>
<sequence>MWLFFSRSFVNAKAITRMPASDNELSNPNNALQLHPSTAYKPGLVLMDEEAELNRKLQLFGTDVGSIPCFRNSFLYGITGGIGSGIAHFAVSSRLPGATKFGFWSYVGITACFWCWCRYDYTMTKFRYSQLSYAMKQNALKDGTPESFRNELNESKGS</sequence>
<dbReference type="PRINTS" id="PR02049">
    <property type="entry name" value="PROTEINF36A"/>
</dbReference>
<dbReference type="GO" id="GO:0033617">
    <property type="term" value="P:mitochondrial respiratory chain complex IV assembly"/>
    <property type="evidence" value="ECO:0007669"/>
    <property type="project" value="InterPro"/>
</dbReference>
<evidence type="ECO:0000256" key="9">
    <source>
        <dbReference type="SAM" id="Phobius"/>
    </source>
</evidence>
<dbReference type="Proteomes" id="UP000094527">
    <property type="component" value="Unassembled WGS sequence"/>
</dbReference>
<dbReference type="EMBL" id="LJIJ01000010">
    <property type="protein sequence ID" value="ODN06098.1"/>
    <property type="molecule type" value="Genomic_DNA"/>
</dbReference>
<dbReference type="PANTHER" id="PTHR31586:SF1">
    <property type="entry name" value="CYTOCHROME C OXIDASE ASSEMBLY PROTEIN COX20, MITOCHONDRIAL"/>
    <property type="match status" value="1"/>
</dbReference>
<feature type="transmembrane region" description="Helical" evidence="9">
    <location>
        <begin position="74"/>
        <end position="91"/>
    </location>
</feature>
<organism evidence="10 11">
    <name type="scientific">Orchesella cincta</name>
    <name type="common">Springtail</name>
    <name type="synonym">Podura cincta</name>
    <dbReference type="NCBI Taxonomy" id="48709"/>
    <lineage>
        <taxon>Eukaryota</taxon>
        <taxon>Metazoa</taxon>
        <taxon>Ecdysozoa</taxon>
        <taxon>Arthropoda</taxon>
        <taxon>Hexapoda</taxon>
        <taxon>Collembola</taxon>
        <taxon>Entomobryomorpha</taxon>
        <taxon>Entomobryoidea</taxon>
        <taxon>Orchesellidae</taxon>
        <taxon>Orchesellinae</taxon>
        <taxon>Orchesella</taxon>
    </lineage>
</organism>
<evidence type="ECO:0000256" key="6">
    <source>
        <dbReference type="ARBA" id="ARBA00022989"/>
    </source>
</evidence>
<evidence type="ECO:0000256" key="4">
    <source>
        <dbReference type="ARBA" id="ARBA00022692"/>
    </source>
</evidence>
<dbReference type="Pfam" id="PF12597">
    <property type="entry name" value="Cox20"/>
    <property type="match status" value="1"/>
</dbReference>
<gene>
    <name evidence="10" type="ORF">Ocin01_00574</name>
</gene>
<evidence type="ECO:0000313" key="11">
    <source>
        <dbReference type="Proteomes" id="UP000094527"/>
    </source>
</evidence>